<dbReference type="InterPro" id="IPR047419">
    <property type="entry name" value="Tudor_WGE"/>
</dbReference>
<feature type="compositionally biased region" description="Basic residues" evidence="1">
    <location>
        <begin position="18"/>
        <end position="30"/>
    </location>
</feature>
<feature type="compositionally biased region" description="Low complexity" evidence="1">
    <location>
        <begin position="1950"/>
        <end position="1971"/>
    </location>
</feature>
<feature type="compositionally biased region" description="Basic residues" evidence="1">
    <location>
        <begin position="2047"/>
        <end position="2063"/>
    </location>
</feature>
<feature type="compositionally biased region" description="Basic residues" evidence="1">
    <location>
        <begin position="1242"/>
        <end position="1252"/>
    </location>
</feature>
<accession>A0A1I8PY52</accession>
<name>A0A1I8PY52_STOCA</name>
<feature type="compositionally biased region" description="Acidic residues" evidence="1">
    <location>
        <begin position="2014"/>
        <end position="2039"/>
    </location>
</feature>
<feature type="region of interest" description="Disordered" evidence="1">
    <location>
        <begin position="1087"/>
        <end position="1116"/>
    </location>
</feature>
<feature type="compositionally biased region" description="Low complexity" evidence="1">
    <location>
        <begin position="662"/>
        <end position="678"/>
    </location>
</feature>
<dbReference type="Pfam" id="PF01426">
    <property type="entry name" value="BAH"/>
    <property type="match status" value="1"/>
</dbReference>
<feature type="compositionally biased region" description="Polar residues" evidence="1">
    <location>
        <begin position="557"/>
        <end position="570"/>
    </location>
</feature>
<evidence type="ECO:0000259" key="2">
    <source>
        <dbReference type="PROSITE" id="PS51038"/>
    </source>
</evidence>
<feature type="region of interest" description="Disordered" evidence="1">
    <location>
        <begin position="1898"/>
        <end position="2071"/>
    </location>
</feature>
<feature type="compositionally biased region" description="Basic residues" evidence="1">
    <location>
        <begin position="1848"/>
        <end position="1860"/>
    </location>
</feature>
<feature type="compositionally biased region" description="Low complexity" evidence="1">
    <location>
        <begin position="215"/>
        <end position="226"/>
    </location>
</feature>
<feature type="region of interest" description="Disordered" evidence="1">
    <location>
        <begin position="1148"/>
        <end position="1178"/>
    </location>
</feature>
<dbReference type="KEGG" id="scac:106088658"/>
<feature type="region of interest" description="Disordered" evidence="1">
    <location>
        <begin position="1448"/>
        <end position="1481"/>
    </location>
</feature>
<feature type="region of interest" description="Disordered" evidence="1">
    <location>
        <begin position="2279"/>
        <end position="2307"/>
    </location>
</feature>
<dbReference type="CDD" id="cd20397">
    <property type="entry name" value="Tudor_BAHCC1-like"/>
    <property type="match status" value="1"/>
</dbReference>
<feature type="compositionally biased region" description="Polar residues" evidence="1">
    <location>
        <begin position="1216"/>
        <end position="1235"/>
    </location>
</feature>
<organism evidence="3 4">
    <name type="scientific">Stomoxys calcitrans</name>
    <name type="common">Stable fly</name>
    <name type="synonym">Conops calcitrans</name>
    <dbReference type="NCBI Taxonomy" id="35570"/>
    <lineage>
        <taxon>Eukaryota</taxon>
        <taxon>Metazoa</taxon>
        <taxon>Ecdysozoa</taxon>
        <taxon>Arthropoda</taxon>
        <taxon>Hexapoda</taxon>
        <taxon>Insecta</taxon>
        <taxon>Pterygota</taxon>
        <taxon>Neoptera</taxon>
        <taxon>Endopterygota</taxon>
        <taxon>Diptera</taxon>
        <taxon>Brachycera</taxon>
        <taxon>Muscomorpha</taxon>
        <taxon>Muscoidea</taxon>
        <taxon>Muscidae</taxon>
        <taxon>Stomoxys</taxon>
    </lineage>
</organism>
<feature type="region of interest" description="Disordered" evidence="1">
    <location>
        <begin position="546"/>
        <end position="572"/>
    </location>
</feature>
<dbReference type="PANTHER" id="PTHR12505:SF24">
    <property type="entry name" value="PROTEIN WINGED EYE"/>
    <property type="match status" value="1"/>
</dbReference>
<dbReference type="GO" id="GO:0003682">
    <property type="term" value="F:chromatin binding"/>
    <property type="evidence" value="ECO:0007669"/>
    <property type="project" value="InterPro"/>
</dbReference>
<feature type="compositionally biased region" description="Low complexity" evidence="1">
    <location>
        <begin position="1929"/>
        <end position="1941"/>
    </location>
</feature>
<dbReference type="STRING" id="35570.A0A1I8PY52"/>
<dbReference type="EnsemblMetazoa" id="SCAU012166-RB">
    <property type="protein sequence ID" value="SCAU012166-PB"/>
    <property type="gene ID" value="SCAU012166"/>
</dbReference>
<dbReference type="Pfam" id="PF24912">
    <property type="entry name" value="SH3_TNRC18"/>
    <property type="match status" value="1"/>
</dbReference>
<feature type="compositionally biased region" description="Polar residues" evidence="1">
    <location>
        <begin position="999"/>
        <end position="1015"/>
    </location>
</feature>
<dbReference type="CDD" id="cd04714">
    <property type="entry name" value="BAH_BAHCC1"/>
    <property type="match status" value="1"/>
</dbReference>
<dbReference type="PANTHER" id="PTHR12505">
    <property type="entry name" value="PHD FINGER TRANSCRIPTION FACTOR"/>
    <property type="match status" value="1"/>
</dbReference>
<feature type="region of interest" description="Disordered" evidence="1">
    <location>
        <begin position="987"/>
        <end position="1019"/>
    </location>
</feature>
<dbReference type="PROSITE" id="PS51038">
    <property type="entry name" value="BAH"/>
    <property type="match status" value="1"/>
</dbReference>
<dbReference type="Gene3D" id="2.30.30.490">
    <property type="match status" value="1"/>
</dbReference>
<dbReference type="SMART" id="SM00439">
    <property type="entry name" value="BAH"/>
    <property type="match status" value="1"/>
</dbReference>
<feature type="compositionally biased region" description="Polar residues" evidence="1">
    <location>
        <begin position="1192"/>
        <end position="1207"/>
    </location>
</feature>
<feature type="compositionally biased region" description="Low complexity" evidence="1">
    <location>
        <begin position="1599"/>
        <end position="1618"/>
    </location>
</feature>
<sequence length="2307" mass="248168">MASFNTHSHSQHQQPSHHQQHLHHPHHHQAHNTAASGANNTTAADVLRSNALAAGGSNTQHHTASQLQHHPQPPPPPLSLTNNSAQHFERSSSTTTSATTTTFLVPVTSSGLGPLDTTTFLTAAAAAAASPHFVTSSPVTFSSPLPNVAAGTAASSSTSSSSYTFVQIKREPCQVSEVTTSNTNHHQHHHHHQQQQQQQQHHHHHQQHHTIGSLTTANGGATAAKTMSSSTLTTLVKIEASSPKVHDMDNKGHNGMAAAGSANMVNSSNNTVPIGIAVARKRPQETTAPPPPGPPPSLTSSSTLPLSQQLNKDMNCFGIRVADLGGVGTGCGNFYFTGNGDLMTSSATADELALNAASLQQSVNRASSTFWQYPNAVPLESVISMSPATVGLQYSREASRGQVVLLPATATSLGLSNCPILYTPTDPFQQAAFVWPSYIPQGTAPAALQPPPNFIFPSMSPHSTLQAAAAAPSYATSLQFLSSNYLAAAAAAAAANSTLCQHNQQTNSTSSSINLSLGGSVVSGAASGTTMSSSSSTTTRFMSLAATAGPPPPPTAINDTGQMKGTNLNGSSSSAKALAAATTQGTHTTLALAPAGSLPPPTHPLLIPPTALKLEDWSGADFMAAASKTTTTTMTAAAAALGIPPPPGTHFELREKHHHQSQHQQQQQHHSTTTTTHHPTNLLELPAPTTQALNLMRLPTPPASATMETATAAATMAAGTPQLPPLLFHAAANASPTPTLLNLTAANLNRVVPCSAAGSVSSNSGAANATNTTNNNISGNGLATSSNFLNAPPASSLTTTTTTSNTIVAGTSTSTPTALGDDMAMNFKSNLEGTPPQMVMGVPRLAAITNNPALPTIPATQQQQQPPAPQMQDVNIQTDTPVCSEDENSSCPLNNQQALVASAGAISSAVVVEPCTTAQCTPPLTQNDELYADAESQGPLELTKPHRPPSSPQVESSSTALRHDVEYEEECNLKTTLVKQVFEADDVGGMPEKSEDNPQHSVTPSLITSTSTPVSGGQEDLTGLELLSNISTSSLVKGAGVIRVKQEPLDPVLDQNMCHATAESTYSALESNPYGSAMADTQSCDQVTTNSENYGNPSSSPPPAATAPSPATPANHAALSSLAQNEVEPLGGLKLLCALAEQRIQEEEEVQSSSTSTLNASNGFYRPSSRESPHSYVPASTFPPSPFVKPATSSFHMGETQSSTISPFPSMETLELPSTSGTCFSSTTLHTTGSEALSVAPTKRKKHKHSKSSKSSSNSNGGGTSSSGSKKSQKCGKKNKKKYSKEKKRHKLLAAAAEVQQTDLDFDDPQLQQELQTAFQNCADPNYQRMGGKWPTPQEIFSIMESSMRQRLADITRQYRKKKRKLDEISKNKKKKKCSKLQAATQQLSLVANTVLSLERPATAASTASPLTSSPLCDYKFGNFSSKAATTSTSSYLAPSSFIRFATESSKSQSHHHLQTPHPQFPPPPELELENENGGATAACHSHTTINISNTPIYKPVRLEPSSLSAASADQRAGASGGAGGGSSSGILRLAQKHASSEKLCHVIVCKERKLGGSNSSRRSSADEEDEEPNTPVAHSSADSHHHNGRRSISTDNESVQQQSSKSTASTTSSSSSSRKMNPIDRSLMLSQDHLYRKETRVLTDMGGLFYAGIMKPLQPPDVYAITLDGERGNKSHIMSREEIFKDTILEVAPKTVEDVPIGTRLCAYWSQQYRCLYPGRAIESESSDDGVTSQEFVSVEFDDGDSGRIRLQNIRYLLSDYPIVEYNDNPLYSLGKQKKAHANKTPNNNDTDHHRQQQQQQQRQYDSDHLAKEAHSNSSDLERVTSNGSHRDYHQATAMEIFAAKRSEKKRNKSLKKKSQQQNATCNVSSSSSSSAMLVAAGTSSSANGTLEASECLRKHHKHKKRKKHKKHRKNLMEIGIVSEMDKTSFSSPTSSSFSTKQERTIKESSATSSLLHHQHHQSSALQDQQLQHHHQLSKTEICDEEEEEQEEEPEPRDAVGPTNTQTEHSQIAEEDNEDDEEEADEEEEEEPEEEDEDGAHLNVPHIKHERNHGHHHHHSVKVKTEHLEMEEESTSNLMSEISDEAKADDMVEHNSSKGSKIAAFLPDRQLWGWLGKAYCKYGTKGTKGRIRKQFYKTIKRGKETITVGDCAVFLSTGRPDRPYIGRIESMWENSCNNKIVRVRWFYHPEETTGCPKLKFPGALFESPHEDENDVQTISHRCEVLQFARYYNKFGADSKQYQSIYDNNDTYYLAGYYNPRLQVLKLQDNIPTLEEQQQQKQQNATTTTTTNVINNTNTKHTNITTE</sequence>
<feature type="compositionally biased region" description="Pro residues" evidence="1">
    <location>
        <begin position="288"/>
        <end position="297"/>
    </location>
</feature>
<feature type="compositionally biased region" description="Basic residues" evidence="1">
    <location>
        <begin position="1271"/>
        <end position="1289"/>
    </location>
</feature>
<feature type="region of interest" description="Disordered" evidence="1">
    <location>
        <begin position="1848"/>
        <end position="1875"/>
    </location>
</feature>
<dbReference type="InterPro" id="IPR043151">
    <property type="entry name" value="BAH_sf"/>
</dbReference>
<feature type="region of interest" description="Disordered" evidence="1">
    <location>
        <begin position="283"/>
        <end position="305"/>
    </location>
</feature>
<proteinExistence type="predicted"/>
<gene>
    <name evidence="3" type="primary">106088658</name>
</gene>
<feature type="region of interest" description="Disordered" evidence="1">
    <location>
        <begin position="55"/>
        <end position="99"/>
    </location>
</feature>
<dbReference type="OrthoDB" id="6426227at2759"/>
<feature type="region of interest" description="Disordered" evidence="1">
    <location>
        <begin position="1779"/>
        <end position="1834"/>
    </location>
</feature>
<feature type="compositionally biased region" description="Acidic residues" evidence="1">
    <location>
        <begin position="1984"/>
        <end position="1996"/>
    </location>
</feature>
<feature type="region of interest" description="Disordered" evidence="1">
    <location>
        <begin position="1192"/>
        <end position="1289"/>
    </location>
</feature>
<dbReference type="InterPro" id="IPR001025">
    <property type="entry name" value="BAH_dom"/>
</dbReference>
<dbReference type="Proteomes" id="UP000095300">
    <property type="component" value="Unassembled WGS sequence"/>
</dbReference>
<feature type="region of interest" description="Disordered" evidence="1">
    <location>
        <begin position="939"/>
        <end position="961"/>
    </location>
</feature>
<dbReference type="VEuPathDB" id="VectorBase:SCAU012166"/>
<dbReference type="Pfam" id="PF21744">
    <property type="entry name" value="BAHCC1-like_Tudor"/>
    <property type="match status" value="1"/>
</dbReference>
<feature type="region of interest" description="Disordered" evidence="1">
    <location>
        <begin position="1556"/>
        <end position="1625"/>
    </location>
</feature>
<feature type="region of interest" description="Disordered" evidence="1">
    <location>
        <begin position="1"/>
        <end position="34"/>
    </location>
</feature>
<feature type="domain" description="BAH" evidence="2">
    <location>
        <begin position="2145"/>
        <end position="2269"/>
    </location>
</feature>
<feature type="region of interest" description="Disordered" evidence="1">
    <location>
        <begin position="651"/>
        <end position="682"/>
    </location>
</feature>
<keyword evidence="4" id="KW-1185">Reference proteome</keyword>
<dbReference type="InterPro" id="IPR048924">
    <property type="entry name" value="BAHCC1-like_Tudor"/>
</dbReference>
<feature type="compositionally biased region" description="Basic residues" evidence="1">
    <location>
        <begin position="1899"/>
        <end position="1915"/>
    </location>
</feature>
<protein>
    <recommendedName>
        <fullName evidence="2">BAH domain-containing protein</fullName>
    </recommendedName>
</protein>
<feature type="compositionally biased region" description="Low complexity" evidence="1">
    <location>
        <begin position="7"/>
        <end position="17"/>
    </location>
</feature>
<evidence type="ECO:0000313" key="3">
    <source>
        <dbReference type="EnsemblMetazoa" id="SCAU012166-PB"/>
    </source>
</evidence>
<evidence type="ECO:0000256" key="1">
    <source>
        <dbReference type="SAM" id="MobiDB-lite"/>
    </source>
</evidence>
<evidence type="ECO:0000313" key="4">
    <source>
        <dbReference type="Proteomes" id="UP000095300"/>
    </source>
</evidence>
<dbReference type="InterPro" id="IPR056841">
    <property type="entry name" value="TNRC18_BAHCC1-like_SH3"/>
</dbReference>
<reference evidence="3" key="1">
    <citation type="submission" date="2020-05" db="UniProtKB">
        <authorList>
            <consortium name="EnsemblMetazoa"/>
        </authorList>
    </citation>
    <scope>IDENTIFICATION</scope>
    <source>
        <strain evidence="3">USDA</strain>
    </source>
</reference>
<feature type="region of interest" description="Disordered" evidence="1">
    <location>
        <begin position="177"/>
        <end position="230"/>
    </location>
</feature>
<dbReference type="InterPro" id="IPR052429">
    <property type="entry name" value="BAH_domain_protein"/>
</dbReference>
<feature type="compositionally biased region" description="Low complexity" evidence="1">
    <location>
        <begin position="1106"/>
        <end position="1116"/>
    </location>
</feature>
<feature type="compositionally biased region" description="Basic and acidic residues" evidence="1">
    <location>
        <begin position="1806"/>
        <end position="1834"/>
    </location>
</feature>